<dbReference type="PROSITE" id="PS51257">
    <property type="entry name" value="PROKAR_LIPOPROTEIN"/>
    <property type="match status" value="1"/>
</dbReference>
<feature type="domain" description="FAS1" evidence="2">
    <location>
        <begin position="38"/>
        <end position="170"/>
    </location>
</feature>
<dbReference type="InterPro" id="IPR036378">
    <property type="entry name" value="FAS1_dom_sf"/>
</dbReference>
<keyword evidence="1" id="KW-0732">Signal</keyword>
<organism evidence="3 4">
    <name type="scientific">Sphingobacterium zeae</name>
    <dbReference type="NCBI Taxonomy" id="1776859"/>
    <lineage>
        <taxon>Bacteria</taxon>
        <taxon>Pseudomonadati</taxon>
        <taxon>Bacteroidota</taxon>
        <taxon>Sphingobacteriia</taxon>
        <taxon>Sphingobacteriales</taxon>
        <taxon>Sphingobacteriaceae</taxon>
        <taxon>Sphingobacterium</taxon>
    </lineage>
</organism>
<evidence type="ECO:0000256" key="1">
    <source>
        <dbReference type="SAM" id="SignalP"/>
    </source>
</evidence>
<evidence type="ECO:0000313" key="4">
    <source>
        <dbReference type="Proteomes" id="UP001244640"/>
    </source>
</evidence>
<dbReference type="PROSITE" id="PS50213">
    <property type="entry name" value="FAS1"/>
    <property type="match status" value="2"/>
</dbReference>
<dbReference type="EMBL" id="JAUTBA010000001">
    <property type="protein sequence ID" value="MDQ1150234.1"/>
    <property type="molecule type" value="Genomic_DNA"/>
</dbReference>
<dbReference type="InterPro" id="IPR050904">
    <property type="entry name" value="Adhesion/Biosynth-related"/>
</dbReference>
<sequence length="317" mass="32908">MKFNKNIKRLSSMASALMVFSMITVSCSKDDDKQMETTGTISAMVSMNKDYSILASAVTKAGLGETLSSTGPFTVFAPNNAAFESSGMTSADISSMSAESLKSVLLYHTLSAKVVASSVPAGPNAEVKTANGSNVYVTKNSKGVFVNGWAVTAPDMMATNGVIHGISHVLMPATKNIVELATANSDLSFLVAAVLRASQGTTNVAQVLSGSGPYTVFAPTNQAFINAGFTTIASINQADPAALTKILTYHVLSARAFSSDLSDGQMLSTLNGEKITVKLSGKAMLKGKSNTSESTITGVNMLATNGVVHVIDQVLLP</sequence>
<dbReference type="PANTHER" id="PTHR10900">
    <property type="entry name" value="PERIOSTIN-RELATED"/>
    <property type="match status" value="1"/>
</dbReference>
<accession>A0ABU0U5W4</accession>
<dbReference type="SUPFAM" id="SSF82153">
    <property type="entry name" value="FAS1 domain"/>
    <property type="match status" value="2"/>
</dbReference>
<dbReference type="SMART" id="SM00554">
    <property type="entry name" value="FAS1"/>
    <property type="match status" value="2"/>
</dbReference>
<proteinExistence type="predicted"/>
<evidence type="ECO:0000259" key="2">
    <source>
        <dbReference type="PROSITE" id="PS50213"/>
    </source>
</evidence>
<reference evidence="3 4" key="1">
    <citation type="submission" date="2023-07" db="EMBL/GenBank/DDBJ databases">
        <title>Functional and genomic diversity of the sorghum phyllosphere microbiome.</title>
        <authorList>
            <person name="Shade A."/>
        </authorList>
    </citation>
    <scope>NUCLEOTIDE SEQUENCE [LARGE SCALE GENOMIC DNA]</scope>
    <source>
        <strain evidence="3 4">SORGH_AS_0892</strain>
    </source>
</reference>
<protein>
    <submittedName>
        <fullName evidence="3">Surface protein with fasciclin (FAS1) repeats</fullName>
    </submittedName>
</protein>
<name>A0ABU0U5W4_9SPHI</name>
<comment type="caution">
    <text evidence="3">The sequence shown here is derived from an EMBL/GenBank/DDBJ whole genome shotgun (WGS) entry which is preliminary data.</text>
</comment>
<dbReference type="Gene3D" id="2.30.180.10">
    <property type="entry name" value="FAS1 domain"/>
    <property type="match status" value="2"/>
</dbReference>
<dbReference type="Pfam" id="PF02469">
    <property type="entry name" value="Fasciclin"/>
    <property type="match status" value="2"/>
</dbReference>
<evidence type="ECO:0000313" key="3">
    <source>
        <dbReference type="EMBL" id="MDQ1150234.1"/>
    </source>
</evidence>
<feature type="domain" description="FAS1" evidence="2">
    <location>
        <begin position="174"/>
        <end position="315"/>
    </location>
</feature>
<dbReference type="PANTHER" id="PTHR10900:SF77">
    <property type="entry name" value="FI19380P1"/>
    <property type="match status" value="1"/>
</dbReference>
<feature type="signal peptide" evidence="1">
    <location>
        <begin position="1"/>
        <end position="28"/>
    </location>
</feature>
<gene>
    <name evidence="3" type="ORF">QE382_002218</name>
</gene>
<feature type="chain" id="PRO_5045924218" evidence="1">
    <location>
        <begin position="29"/>
        <end position="317"/>
    </location>
</feature>
<dbReference type="InterPro" id="IPR000782">
    <property type="entry name" value="FAS1_domain"/>
</dbReference>
<dbReference type="RefSeq" id="WP_307185918.1">
    <property type="nucleotide sequence ID" value="NZ_JAUTBA010000001.1"/>
</dbReference>
<dbReference type="Proteomes" id="UP001244640">
    <property type="component" value="Unassembled WGS sequence"/>
</dbReference>
<keyword evidence="4" id="KW-1185">Reference proteome</keyword>